<keyword evidence="2" id="KW-0808">Transferase</keyword>
<evidence type="ECO:0000259" key="1">
    <source>
        <dbReference type="Pfam" id="PF08241"/>
    </source>
</evidence>
<comment type="caution">
    <text evidence="2">The sequence shown here is derived from an EMBL/GenBank/DDBJ whole genome shotgun (WGS) entry which is preliminary data.</text>
</comment>
<feature type="domain" description="Methyltransferase type 11" evidence="1">
    <location>
        <begin position="63"/>
        <end position="155"/>
    </location>
</feature>
<gene>
    <name evidence="2" type="ORF">DFP94_102187</name>
</gene>
<sequence length="258" mass="28574">MKSNEKNQQAWNTGAFEAWVKRFGSPVEAAQKLQENPQKKIGEIYDYFGEVSGKKVMNLLGSNGMKAVALALLGANVTIVDFSADNARYAEELSHAAQAEIRYVVSDVLQLPSHELSAEYDLVFMEKGVLHYFLDLNPLFQVVATLLKPGGRFVLQDFHPVSTKLISSRGTTANIRKHKVTGNYFDDAVVEREVAYSKYSDDAVPTKVYQRYWTLGEVITSVAGSGLTIKELKELPNLSSEVFDAGIPKSFIVVAEKS</sequence>
<dbReference type="PANTHER" id="PTHR43464">
    <property type="entry name" value="METHYLTRANSFERASE"/>
    <property type="match status" value="1"/>
</dbReference>
<dbReference type="Proteomes" id="UP000253090">
    <property type="component" value="Unassembled WGS sequence"/>
</dbReference>
<dbReference type="RefSeq" id="WP_114495994.1">
    <property type="nucleotide sequence ID" value="NZ_QPJW01000002.1"/>
</dbReference>
<reference evidence="2 3" key="1">
    <citation type="submission" date="2018-07" db="EMBL/GenBank/DDBJ databases">
        <title>Genomic Encyclopedia of Type Strains, Phase III (KMG-III): the genomes of soil and plant-associated and newly described type strains.</title>
        <authorList>
            <person name="Whitman W."/>
        </authorList>
    </citation>
    <scope>NUCLEOTIDE SEQUENCE [LARGE SCALE GENOMIC DNA]</scope>
    <source>
        <strain evidence="2 3">CECT 8333</strain>
    </source>
</reference>
<dbReference type="GO" id="GO:0032259">
    <property type="term" value="P:methylation"/>
    <property type="evidence" value="ECO:0007669"/>
    <property type="project" value="UniProtKB-KW"/>
</dbReference>
<keyword evidence="3" id="KW-1185">Reference proteome</keyword>
<dbReference type="AlphaFoldDB" id="A0A369BP34"/>
<protein>
    <submittedName>
        <fullName evidence="2">Methyltransferase family protein</fullName>
    </submittedName>
</protein>
<dbReference type="SUPFAM" id="SSF53335">
    <property type="entry name" value="S-adenosyl-L-methionine-dependent methyltransferases"/>
    <property type="match status" value="1"/>
</dbReference>
<evidence type="ECO:0000313" key="2">
    <source>
        <dbReference type="EMBL" id="RCX21434.1"/>
    </source>
</evidence>
<dbReference type="OrthoDB" id="8385759at2"/>
<organism evidence="2 3">
    <name type="scientific">Fontibacillus phaseoli</name>
    <dbReference type="NCBI Taxonomy" id="1416533"/>
    <lineage>
        <taxon>Bacteria</taxon>
        <taxon>Bacillati</taxon>
        <taxon>Bacillota</taxon>
        <taxon>Bacilli</taxon>
        <taxon>Bacillales</taxon>
        <taxon>Paenibacillaceae</taxon>
        <taxon>Fontibacillus</taxon>
    </lineage>
</organism>
<proteinExistence type="predicted"/>
<dbReference type="CDD" id="cd02440">
    <property type="entry name" value="AdoMet_MTases"/>
    <property type="match status" value="1"/>
</dbReference>
<evidence type="ECO:0000313" key="3">
    <source>
        <dbReference type="Proteomes" id="UP000253090"/>
    </source>
</evidence>
<dbReference type="Gene3D" id="3.40.50.150">
    <property type="entry name" value="Vaccinia Virus protein VP39"/>
    <property type="match status" value="1"/>
</dbReference>
<dbReference type="InterPro" id="IPR013216">
    <property type="entry name" value="Methyltransf_11"/>
</dbReference>
<dbReference type="GO" id="GO:0010420">
    <property type="term" value="F:polyprenyldihydroxybenzoate methyltransferase activity"/>
    <property type="evidence" value="ECO:0007669"/>
    <property type="project" value="TreeGrafter"/>
</dbReference>
<dbReference type="PANTHER" id="PTHR43464:SF23">
    <property type="entry name" value="JUVENILE HORMONE ACID O-METHYLTRANSFERASE"/>
    <property type="match status" value="1"/>
</dbReference>
<name>A0A369BP34_9BACL</name>
<dbReference type="Pfam" id="PF08241">
    <property type="entry name" value="Methyltransf_11"/>
    <property type="match status" value="1"/>
</dbReference>
<keyword evidence="2" id="KW-0489">Methyltransferase</keyword>
<accession>A0A369BP34</accession>
<dbReference type="EMBL" id="QPJW01000002">
    <property type="protein sequence ID" value="RCX21434.1"/>
    <property type="molecule type" value="Genomic_DNA"/>
</dbReference>
<dbReference type="InterPro" id="IPR029063">
    <property type="entry name" value="SAM-dependent_MTases_sf"/>
</dbReference>